<dbReference type="PANTHER" id="PTHR34235">
    <property type="entry name" value="SLR1203 PROTEIN-RELATED"/>
    <property type="match status" value="1"/>
</dbReference>
<sequence>MSIAADYDLDFHEWITLNVELLRHGRLSEIDAEHISEELESIGKRDLRQLRSRLQVLVMHLLKWQYQPERQGTSWLKTIDHQRDEIEAILLDSPSLRGTMPAALQLIYPKAVRSACHETELPVATFPESCPYLLDEILDAAFLPSGSSFQC</sequence>
<dbReference type="Pfam" id="PF01724">
    <property type="entry name" value="DUF29"/>
    <property type="match status" value="1"/>
</dbReference>
<evidence type="ECO:0000313" key="1">
    <source>
        <dbReference type="EMBL" id="WPL18312.1"/>
    </source>
</evidence>
<protein>
    <recommendedName>
        <fullName evidence="3">DUF29 domain-containing protein</fullName>
    </recommendedName>
</protein>
<dbReference type="Gene3D" id="1.20.1220.20">
    <property type="entry name" value="Uncharcterised protein PF01724"/>
    <property type="match status" value="1"/>
</dbReference>
<gene>
    <name evidence="1" type="ORF">Thiowin_03382</name>
</gene>
<reference evidence="1 2" key="1">
    <citation type="journal article" date="2023" name="Microorganisms">
        <title>Thiorhodovibrio frisius and Trv. litoralis spp. nov., Two Novel Members from a Clade of Fastidious Purple Sulfur Bacteria That Exhibit Unique Red-Shifted Light-Harvesting Capabilities.</title>
        <authorList>
            <person name="Methner A."/>
            <person name="Kuzyk S.B."/>
            <person name="Petersen J."/>
            <person name="Bauer S."/>
            <person name="Brinkmann H."/>
            <person name="Sichau K."/>
            <person name="Wanner G."/>
            <person name="Wolf J."/>
            <person name="Neumann-Schaal M."/>
            <person name="Henke P."/>
            <person name="Tank M."/>
            <person name="Sproer C."/>
            <person name="Bunk B."/>
            <person name="Overmann J."/>
        </authorList>
    </citation>
    <scope>NUCLEOTIDE SEQUENCE [LARGE SCALE GENOMIC DNA]</scope>
    <source>
        <strain evidence="1 2">DSM 6702</strain>
    </source>
</reference>
<evidence type="ECO:0000313" key="2">
    <source>
        <dbReference type="Proteomes" id="UP001432180"/>
    </source>
</evidence>
<evidence type="ECO:0008006" key="3">
    <source>
        <dbReference type="Google" id="ProtNLM"/>
    </source>
</evidence>
<keyword evidence="2" id="KW-1185">Reference proteome</keyword>
<accession>A0ABZ0SDY0</accession>
<proteinExistence type="predicted"/>
<dbReference type="Proteomes" id="UP001432180">
    <property type="component" value="Chromosome"/>
</dbReference>
<dbReference type="RefSeq" id="WP_328984080.1">
    <property type="nucleotide sequence ID" value="NZ_CP121472.1"/>
</dbReference>
<name>A0ABZ0SDY0_9GAMM</name>
<organism evidence="1 2">
    <name type="scientific">Thiorhodovibrio winogradskyi</name>
    <dbReference type="NCBI Taxonomy" id="77007"/>
    <lineage>
        <taxon>Bacteria</taxon>
        <taxon>Pseudomonadati</taxon>
        <taxon>Pseudomonadota</taxon>
        <taxon>Gammaproteobacteria</taxon>
        <taxon>Chromatiales</taxon>
        <taxon>Chromatiaceae</taxon>
        <taxon>Thiorhodovibrio</taxon>
    </lineage>
</organism>
<dbReference type="InterPro" id="IPR002636">
    <property type="entry name" value="DUF29"/>
</dbReference>
<dbReference type="EMBL" id="CP121472">
    <property type="protein sequence ID" value="WPL18312.1"/>
    <property type="molecule type" value="Genomic_DNA"/>
</dbReference>